<keyword evidence="2" id="KW-1133">Transmembrane helix</keyword>
<dbReference type="Proteomes" id="UP000638648">
    <property type="component" value="Unassembled WGS sequence"/>
</dbReference>
<protein>
    <submittedName>
        <fullName evidence="3">Uncharacterized protein</fullName>
    </submittedName>
</protein>
<feature type="transmembrane region" description="Helical" evidence="2">
    <location>
        <begin position="44"/>
        <end position="64"/>
    </location>
</feature>
<dbReference type="EMBL" id="JADBEM010000001">
    <property type="protein sequence ID" value="MBE1610201.1"/>
    <property type="molecule type" value="Genomic_DNA"/>
</dbReference>
<keyword evidence="2" id="KW-0812">Transmembrane</keyword>
<accession>A0A927RMH9</accession>
<gene>
    <name evidence="3" type="ORF">HEB94_007049</name>
</gene>
<organism evidence="3 4">
    <name type="scientific">Actinopolymorpha pittospori</name>
    <dbReference type="NCBI Taxonomy" id="648752"/>
    <lineage>
        <taxon>Bacteria</taxon>
        <taxon>Bacillati</taxon>
        <taxon>Actinomycetota</taxon>
        <taxon>Actinomycetes</taxon>
        <taxon>Propionibacteriales</taxon>
        <taxon>Actinopolymorphaceae</taxon>
        <taxon>Actinopolymorpha</taxon>
    </lineage>
</organism>
<dbReference type="AlphaFoldDB" id="A0A927RMH9"/>
<keyword evidence="2" id="KW-0472">Membrane</keyword>
<keyword evidence="4" id="KW-1185">Reference proteome</keyword>
<evidence type="ECO:0000313" key="4">
    <source>
        <dbReference type="Proteomes" id="UP000638648"/>
    </source>
</evidence>
<sequence length="384" mass="41018">MTRQVEHQLVRTLEAAAGRAPTPEPGLLDQLERRSRRRRQRAQVALAGAAVLAVVAGSAVALGLSQPSGQSATLAPAGPSTERSTEPGPKGVGVPVEPIEKLWPDAVHNIPNRLPGGEKFRPQTMADDHTVLVSIDAGFENAGELWAYDLTDKTARKVTTVRKSKNTTIFASNFTVGEGHVVWWTSGVDEGKPVTEVWGAPLAGGAAYRVGKVNSGSGVQQMAIAISGQKVFWSLRDGGVYQAPLSGGEAKLIDGTQKFGLVQYPWVGSPVPKLESYSGEAPDALDYRTLRNLETGEERTAAARDGSWTCRVQWCVGSMNDSGFVQRRDGTGRREIGGMIGSTEYGIQPTRDRLASIRGLMADRRRVGVEEMPSGSGESGVSRS</sequence>
<evidence type="ECO:0000256" key="2">
    <source>
        <dbReference type="SAM" id="Phobius"/>
    </source>
</evidence>
<feature type="region of interest" description="Disordered" evidence="1">
    <location>
        <begin position="66"/>
        <end position="92"/>
    </location>
</feature>
<name>A0A927RMH9_9ACTN</name>
<evidence type="ECO:0000313" key="3">
    <source>
        <dbReference type="EMBL" id="MBE1610201.1"/>
    </source>
</evidence>
<comment type="caution">
    <text evidence="3">The sequence shown here is derived from an EMBL/GenBank/DDBJ whole genome shotgun (WGS) entry which is preliminary data.</text>
</comment>
<proteinExistence type="predicted"/>
<dbReference type="RefSeq" id="WP_192753604.1">
    <property type="nucleotide sequence ID" value="NZ_JADBEM010000001.1"/>
</dbReference>
<dbReference type="SUPFAM" id="SSF69304">
    <property type="entry name" value="Tricorn protease N-terminal domain"/>
    <property type="match status" value="1"/>
</dbReference>
<feature type="region of interest" description="Disordered" evidence="1">
    <location>
        <begin position="365"/>
        <end position="384"/>
    </location>
</feature>
<evidence type="ECO:0000256" key="1">
    <source>
        <dbReference type="SAM" id="MobiDB-lite"/>
    </source>
</evidence>
<reference evidence="3" key="1">
    <citation type="submission" date="2020-10" db="EMBL/GenBank/DDBJ databases">
        <title>Sequencing the genomes of 1000 actinobacteria strains.</title>
        <authorList>
            <person name="Klenk H.-P."/>
        </authorList>
    </citation>
    <scope>NUCLEOTIDE SEQUENCE</scope>
    <source>
        <strain evidence="3">DSM 45354</strain>
    </source>
</reference>